<dbReference type="Gene3D" id="6.10.340.10">
    <property type="match status" value="1"/>
</dbReference>
<dbReference type="Proteomes" id="UP000216361">
    <property type="component" value="Unassembled WGS sequence"/>
</dbReference>
<dbReference type="InterPro" id="IPR003660">
    <property type="entry name" value="HAMP_dom"/>
</dbReference>
<evidence type="ECO:0000259" key="6">
    <source>
        <dbReference type="PROSITE" id="PS50885"/>
    </source>
</evidence>
<organism evidence="7 8">
    <name type="scientific">Elstera cyanobacteriorum</name>
    <dbReference type="NCBI Taxonomy" id="2022747"/>
    <lineage>
        <taxon>Bacteria</taxon>
        <taxon>Pseudomonadati</taxon>
        <taxon>Pseudomonadota</taxon>
        <taxon>Alphaproteobacteria</taxon>
        <taxon>Rhodospirillales</taxon>
        <taxon>Rhodospirillaceae</taxon>
        <taxon>Elstera</taxon>
    </lineage>
</organism>
<feature type="domain" description="HAMP" evidence="6">
    <location>
        <begin position="231"/>
        <end position="284"/>
    </location>
</feature>
<dbReference type="RefSeq" id="WP_094410409.1">
    <property type="nucleotide sequence ID" value="NZ_BMJZ01000003.1"/>
</dbReference>
<evidence type="ECO:0000313" key="8">
    <source>
        <dbReference type="Proteomes" id="UP000216361"/>
    </source>
</evidence>
<keyword evidence="4" id="KW-0472">Membrane</keyword>
<dbReference type="SMART" id="SM00304">
    <property type="entry name" value="HAMP"/>
    <property type="match status" value="1"/>
</dbReference>
<dbReference type="Pfam" id="PF00672">
    <property type="entry name" value="HAMP"/>
    <property type="match status" value="1"/>
</dbReference>
<comment type="caution">
    <text evidence="7">The sequence shown here is derived from an EMBL/GenBank/DDBJ whole genome shotgun (WGS) entry which is preliminary data.</text>
</comment>
<dbReference type="PROSITE" id="PS50111">
    <property type="entry name" value="CHEMOTAXIS_TRANSDUC_2"/>
    <property type="match status" value="1"/>
</dbReference>
<dbReference type="Pfam" id="PF00015">
    <property type="entry name" value="MCPsignal"/>
    <property type="match status" value="1"/>
</dbReference>
<comment type="similarity">
    <text evidence="2">Belongs to the methyl-accepting chemotaxis (MCP) protein family.</text>
</comment>
<keyword evidence="1 3" id="KW-0807">Transducer</keyword>
<dbReference type="PROSITE" id="PS50885">
    <property type="entry name" value="HAMP"/>
    <property type="match status" value="1"/>
</dbReference>
<dbReference type="CDD" id="cd06225">
    <property type="entry name" value="HAMP"/>
    <property type="match status" value="1"/>
</dbReference>
<sequence>MAQTRRLGALFRQSLLARSMSTLLILSALASLTGSLGGWVMLDQVTADQRQTAAETRLRVAVGALRDVYTYIGVETTTQGVPARITTDKPIADDASLLITGLTPEDVVDGVAQRAFGETWIFAAQPDGSFMPLVTSARRARDGFNLAAATPLAQALKAGQADFTFLPLAGEAHFIGATPIVTPKGTIGAVLVSAGREAVLRQAERVLTRNAALILIGTLAASTLIGFLVFRRQFRPVPLLIQSTQAIAREEIDHRVPFQSRIDELGTLARALEDLRLGMADRIRLREAEEIQRREAERQKLMETAIARFRTEIDHALAETRQSGQQVRDTSRELGAQVGNSQSQARRVEGAASDAGAHVAEVAGAARSLSQTIATIAARADHSIEVVARSHAIGTASRQRTADLETAADQIGSAVTLIRQIAEQTNLLALNATIEAARAGEAGRGFAVVASEVKTLATQSAAATDGIAEQVQGIQSATRHVVSAAREMETVLADLGDVSRQIADAVRQQEAATGQIAAAAGSAEDRMGGIRADMGQIGTLIERTSGATADLERIAGALAQSEDQLAHAIQDFLATVTEGDRAAA</sequence>
<dbReference type="AlphaFoldDB" id="A0A255XIQ5"/>
<protein>
    <recommendedName>
        <fullName evidence="9">Methyl-accepting chemotaxis protein</fullName>
    </recommendedName>
</protein>
<dbReference type="EMBL" id="NOXS01000035">
    <property type="protein sequence ID" value="OYQ16771.1"/>
    <property type="molecule type" value="Genomic_DNA"/>
</dbReference>
<evidence type="ECO:0000256" key="4">
    <source>
        <dbReference type="SAM" id="Phobius"/>
    </source>
</evidence>
<dbReference type="SUPFAM" id="SSF58104">
    <property type="entry name" value="Methyl-accepting chemotaxis protein (MCP) signaling domain"/>
    <property type="match status" value="1"/>
</dbReference>
<keyword evidence="4" id="KW-1133">Transmembrane helix</keyword>
<feature type="domain" description="Methyl-accepting transducer" evidence="5">
    <location>
        <begin position="316"/>
        <end position="552"/>
    </location>
</feature>
<evidence type="ECO:0000256" key="3">
    <source>
        <dbReference type="PROSITE-ProRule" id="PRU00284"/>
    </source>
</evidence>
<dbReference type="OrthoDB" id="5179380at2"/>
<dbReference type="GO" id="GO:0007165">
    <property type="term" value="P:signal transduction"/>
    <property type="evidence" value="ECO:0007669"/>
    <property type="project" value="UniProtKB-KW"/>
</dbReference>
<name>A0A255XIQ5_9PROT</name>
<proteinExistence type="inferred from homology"/>
<dbReference type="SMART" id="SM00283">
    <property type="entry name" value="MA"/>
    <property type="match status" value="1"/>
</dbReference>
<gene>
    <name evidence="7" type="ORF">CHR90_17485</name>
</gene>
<dbReference type="PANTHER" id="PTHR32089">
    <property type="entry name" value="METHYL-ACCEPTING CHEMOTAXIS PROTEIN MCPB"/>
    <property type="match status" value="1"/>
</dbReference>
<keyword evidence="4" id="KW-0812">Transmembrane</keyword>
<keyword evidence="8" id="KW-1185">Reference proteome</keyword>
<dbReference type="Gene3D" id="1.10.287.950">
    <property type="entry name" value="Methyl-accepting chemotaxis protein"/>
    <property type="match status" value="1"/>
</dbReference>
<evidence type="ECO:0008006" key="9">
    <source>
        <dbReference type="Google" id="ProtNLM"/>
    </source>
</evidence>
<dbReference type="GO" id="GO:0016020">
    <property type="term" value="C:membrane"/>
    <property type="evidence" value="ECO:0007669"/>
    <property type="project" value="InterPro"/>
</dbReference>
<accession>A0A255XIQ5</accession>
<evidence type="ECO:0000256" key="2">
    <source>
        <dbReference type="ARBA" id="ARBA00029447"/>
    </source>
</evidence>
<evidence type="ECO:0000256" key="1">
    <source>
        <dbReference type="ARBA" id="ARBA00023224"/>
    </source>
</evidence>
<reference evidence="7 8" key="1">
    <citation type="submission" date="2017-07" db="EMBL/GenBank/DDBJ databases">
        <title>Elstera cyanobacteriorum sp. nov., a novel bacterium isolated from cyanobacterial aggregates in a eutrophic lake.</title>
        <authorList>
            <person name="Cai H."/>
        </authorList>
    </citation>
    <scope>NUCLEOTIDE SEQUENCE [LARGE SCALE GENOMIC DNA]</scope>
    <source>
        <strain evidence="7 8">TH019</strain>
    </source>
</reference>
<dbReference type="PANTHER" id="PTHR32089:SF112">
    <property type="entry name" value="LYSOZYME-LIKE PROTEIN-RELATED"/>
    <property type="match status" value="1"/>
</dbReference>
<evidence type="ECO:0000259" key="5">
    <source>
        <dbReference type="PROSITE" id="PS50111"/>
    </source>
</evidence>
<feature type="transmembrane region" description="Helical" evidence="4">
    <location>
        <begin position="211"/>
        <end position="230"/>
    </location>
</feature>
<evidence type="ECO:0000313" key="7">
    <source>
        <dbReference type="EMBL" id="OYQ16771.1"/>
    </source>
</evidence>
<dbReference type="InterPro" id="IPR004089">
    <property type="entry name" value="MCPsignal_dom"/>
</dbReference>